<dbReference type="SUPFAM" id="SSF46689">
    <property type="entry name" value="Homeodomain-like"/>
    <property type="match status" value="1"/>
</dbReference>
<evidence type="ECO:0000256" key="2">
    <source>
        <dbReference type="PROSITE-ProRule" id="PRU00335"/>
    </source>
</evidence>
<evidence type="ECO:0000313" key="4">
    <source>
        <dbReference type="EMBL" id="GAA1730122.1"/>
    </source>
</evidence>
<name>A0ABP4VKI9_9ACTN</name>
<dbReference type="InterPro" id="IPR023772">
    <property type="entry name" value="DNA-bd_HTH_TetR-type_CS"/>
</dbReference>
<dbReference type="Gene3D" id="1.10.357.10">
    <property type="entry name" value="Tetracycline Repressor, domain 2"/>
    <property type="match status" value="1"/>
</dbReference>
<dbReference type="PANTHER" id="PTHR30055:SF226">
    <property type="entry name" value="HTH-TYPE TRANSCRIPTIONAL REGULATOR PKSA"/>
    <property type="match status" value="1"/>
</dbReference>
<dbReference type="Pfam" id="PF17918">
    <property type="entry name" value="TetR_C_15"/>
    <property type="match status" value="1"/>
</dbReference>
<dbReference type="Proteomes" id="UP001501057">
    <property type="component" value="Unassembled WGS sequence"/>
</dbReference>
<dbReference type="EMBL" id="BAAAME010000002">
    <property type="protein sequence ID" value="GAA1730122.1"/>
    <property type="molecule type" value="Genomic_DNA"/>
</dbReference>
<sequence length="182" mass="20281">MVERIVTAGRQVLVEHGYERTTTNRVADAAGISPGSLYQYFPNKEAVLAAVVDAYSAEIADQLAAVVTDRLDLPPLELMRASYDDLLDILLANREYVRLMTRELPHARVAPHVDQLERRVSDLVGTYLSAARPTDRVSPSTSAWILVRMVEHLCVQYVLDDPPFSRQTLVDELVRLSAGHLA</sequence>
<gene>
    <name evidence="4" type="ORF">GCM10009710_08430</name>
</gene>
<dbReference type="InterPro" id="IPR009057">
    <property type="entry name" value="Homeodomain-like_sf"/>
</dbReference>
<evidence type="ECO:0000313" key="5">
    <source>
        <dbReference type="Proteomes" id="UP001501057"/>
    </source>
</evidence>
<evidence type="ECO:0000256" key="1">
    <source>
        <dbReference type="ARBA" id="ARBA00023125"/>
    </source>
</evidence>
<feature type="DNA-binding region" description="H-T-H motif" evidence="2">
    <location>
        <begin position="22"/>
        <end position="41"/>
    </location>
</feature>
<comment type="caution">
    <text evidence="4">The sequence shown here is derived from an EMBL/GenBank/DDBJ whole genome shotgun (WGS) entry which is preliminary data.</text>
</comment>
<dbReference type="PRINTS" id="PR00455">
    <property type="entry name" value="HTHTETR"/>
</dbReference>
<evidence type="ECO:0000259" key="3">
    <source>
        <dbReference type="PROSITE" id="PS50977"/>
    </source>
</evidence>
<protein>
    <submittedName>
        <fullName evidence="4">TetR/AcrR family transcriptional regulator</fullName>
    </submittedName>
</protein>
<dbReference type="InterPro" id="IPR001647">
    <property type="entry name" value="HTH_TetR"/>
</dbReference>
<keyword evidence="5" id="KW-1185">Reference proteome</keyword>
<organism evidence="4 5">
    <name type="scientific">Aeromicrobium alkaliterrae</name>
    <dbReference type="NCBI Taxonomy" id="302168"/>
    <lineage>
        <taxon>Bacteria</taxon>
        <taxon>Bacillati</taxon>
        <taxon>Actinomycetota</taxon>
        <taxon>Actinomycetes</taxon>
        <taxon>Propionibacteriales</taxon>
        <taxon>Nocardioidaceae</taxon>
        <taxon>Aeromicrobium</taxon>
    </lineage>
</organism>
<dbReference type="PROSITE" id="PS50977">
    <property type="entry name" value="HTH_TETR_2"/>
    <property type="match status" value="1"/>
</dbReference>
<keyword evidence="1 2" id="KW-0238">DNA-binding</keyword>
<dbReference type="PROSITE" id="PS01081">
    <property type="entry name" value="HTH_TETR_1"/>
    <property type="match status" value="1"/>
</dbReference>
<dbReference type="Pfam" id="PF00440">
    <property type="entry name" value="TetR_N"/>
    <property type="match status" value="1"/>
</dbReference>
<dbReference type="InterPro" id="IPR050109">
    <property type="entry name" value="HTH-type_TetR-like_transc_reg"/>
</dbReference>
<dbReference type="PANTHER" id="PTHR30055">
    <property type="entry name" value="HTH-TYPE TRANSCRIPTIONAL REGULATOR RUTR"/>
    <property type="match status" value="1"/>
</dbReference>
<reference evidence="5" key="1">
    <citation type="journal article" date="2019" name="Int. J. Syst. Evol. Microbiol.">
        <title>The Global Catalogue of Microorganisms (GCM) 10K type strain sequencing project: providing services to taxonomists for standard genome sequencing and annotation.</title>
        <authorList>
            <consortium name="The Broad Institute Genomics Platform"/>
            <consortium name="The Broad Institute Genome Sequencing Center for Infectious Disease"/>
            <person name="Wu L."/>
            <person name="Ma J."/>
        </authorList>
    </citation>
    <scope>NUCLEOTIDE SEQUENCE [LARGE SCALE GENOMIC DNA]</scope>
    <source>
        <strain evidence="5">JCM 13518</strain>
    </source>
</reference>
<proteinExistence type="predicted"/>
<dbReference type="InterPro" id="IPR041669">
    <property type="entry name" value="TetR_C_15"/>
</dbReference>
<feature type="domain" description="HTH tetR-type" evidence="3">
    <location>
        <begin position="1"/>
        <end position="59"/>
    </location>
</feature>
<accession>A0ABP4VKI9</accession>
<dbReference type="InterPro" id="IPR036271">
    <property type="entry name" value="Tet_transcr_reg_TetR-rel_C_sf"/>
</dbReference>
<dbReference type="SUPFAM" id="SSF48498">
    <property type="entry name" value="Tetracyclin repressor-like, C-terminal domain"/>
    <property type="match status" value="1"/>
</dbReference>